<dbReference type="Gene3D" id="1.10.10.10">
    <property type="entry name" value="Winged helix-like DNA-binding domain superfamily/Winged helix DNA-binding domain"/>
    <property type="match status" value="1"/>
</dbReference>
<dbReference type="SUPFAM" id="SSF48452">
    <property type="entry name" value="TPR-like"/>
    <property type="match status" value="1"/>
</dbReference>
<dbReference type="InterPro" id="IPR041657">
    <property type="entry name" value="HTH_17"/>
</dbReference>
<gene>
    <name evidence="3" type="ORF">AVDCRST_MAG73-1660</name>
</gene>
<dbReference type="Pfam" id="PF00196">
    <property type="entry name" value="GerE"/>
    <property type="match status" value="1"/>
</dbReference>
<dbReference type="AlphaFoldDB" id="A0A6J4U1N7"/>
<dbReference type="GO" id="GO:0003677">
    <property type="term" value="F:DNA binding"/>
    <property type="evidence" value="ECO:0007669"/>
    <property type="project" value="InterPro"/>
</dbReference>
<sequence>MDKRAAPWTTDGGPATADAGWFSASAAAAVLGVSQRTIRRAIARGDLSATKRAGVFRIAPDDLERYRTRARVAIPPESAMHRDTPRLLPFADREATVATALPRPRSDLIGRERELAAVGALLLRPDVPLLTLTGPGGVGKTRLAVAAATGGAESFPDGVWFVGLASVRDPALVGPAIARAVGIREGGAEPTVDRLAVFIGDKRALLVLDNVEHVVAAVPVVADLLDRCPQLTVLATSRVRLRLSGEHEYAVLPLAVADREGEHPAVETTVPAATRLFVERAQAVQTGFVLTPGLAPTVAAICRRLDGLPLAIELAAVWVKVLPPPLLLARLERRLPLLTGGGRDLPARQQTMRDTIAWSDALLSADEQVLFRRLAVFVGGFTLEAVEAVAGDWGRGTGDGDERHDGASDPDPRPSSPVPSVPSVLDGIAALAGASLLGREVGPDGRPRFAMLETVREYGLEQLAERGEIAAARDAHAAYFVGLDGWLEPNHLAPAERFDDRFRAIAVEYPNLRAALTHLADRGDASTVLRLAGALAVFWHHVGTLSEGRGWLEWALARTPDTPSSWRCRALAGLSLVVWTQGDNDATVPLAEAARGMAERIGDTEMAALATHMLALVAFVRFELDGARALMEEALGRWEAVGTPTNAGYAHVMLSRVAFRRGDDETAAAHAEQALAIFRRSGHPVGIVMGLVILARQAEGRGDDRGALAAYREALPIGLGAAQRWGIAQTLAGLAAFAAAHGDAERAAMLLGAADARRGEVEAPTYAIPSPYDHPDHDRAFATARAAVGPDRFDALRAAGQKLPLAEAVAIAATVAVPDPPAAGALTARERDVLRLLATGQTDREIAAALFLSPRTVNSHVANILAKLEVRTRREAAARARGVLTYAAEPLRHT</sequence>
<dbReference type="InterPro" id="IPR011990">
    <property type="entry name" value="TPR-like_helical_dom_sf"/>
</dbReference>
<accession>A0A6J4U1N7</accession>
<feature type="domain" description="HTH luxR-type" evidence="2">
    <location>
        <begin position="819"/>
        <end position="884"/>
    </location>
</feature>
<dbReference type="InterPro" id="IPR000792">
    <property type="entry name" value="Tscrpt_reg_LuxR_C"/>
</dbReference>
<dbReference type="PRINTS" id="PR00364">
    <property type="entry name" value="DISEASERSIST"/>
</dbReference>
<dbReference type="SUPFAM" id="SSF52540">
    <property type="entry name" value="P-loop containing nucleoside triphosphate hydrolases"/>
    <property type="match status" value="1"/>
</dbReference>
<dbReference type="PANTHER" id="PTHR47691">
    <property type="entry name" value="REGULATOR-RELATED"/>
    <property type="match status" value="1"/>
</dbReference>
<dbReference type="InterPro" id="IPR036388">
    <property type="entry name" value="WH-like_DNA-bd_sf"/>
</dbReference>
<protein>
    <recommendedName>
        <fullName evidence="2">HTH luxR-type domain-containing protein</fullName>
    </recommendedName>
</protein>
<dbReference type="Pfam" id="PF12728">
    <property type="entry name" value="HTH_17"/>
    <property type="match status" value="1"/>
</dbReference>
<feature type="region of interest" description="Disordered" evidence="1">
    <location>
        <begin position="392"/>
        <end position="420"/>
    </location>
</feature>
<evidence type="ECO:0000259" key="2">
    <source>
        <dbReference type="PROSITE" id="PS50043"/>
    </source>
</evidence>
<organism evidence="3">
    <name type="scientific">uncultured Thermomicrobiales bacterium</name>
    <dbReference type="NCBI Taxonomy" id="1645740"/>
    <lineage>
        <taxon>Bacteria</taxon>
        <taxon>Pseudomonadati</taxon>
        <taxon>Thermomicrobiota</taxon>
        <taxon>Thermomicrobia</taxon>
        <taxon>Thermomicrobiales</taxon>
        <taxon>environmental samples</taxon>
    </lineage>
</organism>
<dbReference type="InterPro" id="IPR016032">
    <property type="entry name" value="Sig_transdc_resp-reg_C-effctor"/>
</dbReference>
<dbReference type="Gene3D" id="1.25.40.10">
    <property type="entry name" value="Tetratricopeptide repeat domain"/>
    <property type="match status" value="1"/>
</dbReference>
<dbReference type="EMBL" id="CADCWE010000100">
    <property type="protein sequence ID" value="CAA9538434.1"/>
    <property type="molecule type" value="Genomic_DNA"/>
</dbReference>
<evidence type="ECO:0000256" key="1">
    <source>
        <dbReference type="SAM" id="MobiDB-lite"/>
    </source>
</evidence>
<name>A0A6J4U1N7_9BACT</name>
<feature type="compositionally biased region" description="Basic and acidic residues" evidence="1">
    <location>
        <begin position="398"/>
        <end position="412"/>
    </location>
</feature>
<dbReference type="SMART" id="SM00421">
    <property type="entry name" value="HTH_LUXR"/>
    <property type="match status" value="1"/>
</dbReference>
<dbReference type="PANTHER" id="PTHR47691:SF3">
    <property type="entry name" value="HTH-TYPE TRANSCRIPTIONAL REGULATOR RV0890C-RELATED"/>
    <property type="match status" value="1"/>
</dbReference>
<dbReference type="SUPFAM" id="SSF46894">
    <property type="entry name" value="C-terminal effector domain of the bipartite response regulators"/>
    <property type="match status" value="1"/>
</dbReference>
<proteinExistence type="predicted"/>
<evidence type="ECO:0000313" key="3">
    <source>
        <dbReference type="EMBL" id="CAA9538434.1"/>
    </source>
</evidence>
<dbReference type="PROSITE" id="PS50043">
    <property type="entry name" value="HTH_LUXR_2"/>
    <property type="match status" value="1"/>
</dbReference>
<reference evidence="3" key="1">
    <citation type="submission" date="2020-02" db="EMBL/GenBank/DDBJ databases">
        <authorList>
            <person name="Meier V. D."/>
        </authorList>
    </citation>
    <scope>NUCLEOTIDE SEQUENCE</scope>
    <source>
        <strain evidence="3">AVDCRST_MAG73</strain>
    </source>
</reference>
<dbReference type="Gene3D" id="3.40.50.300">
    <property type="entry name" value="P-loop containing nucleotide triphosphate hydrolases"/>
    <property type="match status" value="1"/>
</dbReference>
<dbReference type="InterPro" id="IPR027417">
    <property type="entry name" value="P-loop_NTPase"/>
</dbReference>
<dbReference type="GO" id="GO:0006355">
    <property type="term" value="P:regulation of DNA-templated transcription"/>
    <property type="evidence" value="ECO:0007669"/>
    <property type="project" value="InterPro"/>
</dbReference>
<dbReference type="CDD" id="cd06170">
    <property type="entry name" value="LuxR_C_like"/>
    <property type="match status" value="1"/>
</dbReference>
<dbReference type="PRINTS" id="PR00038">
    <property type="entry name" value="HTHLUXR"/>
</dbReference>